<dbReference type="InterPro" id="IPR029058">
    <property type="entry name" value="AB_hydrolase_fold"/>
</dbReference>
<dbReference type="Pfam" id="PF00450">
    <property type="entry name" value="Peptidase_S10"/>
    <property type="match status" value="1"/>
</dbReference>
<dbReference type="SUPFAM" id="SSF53474">
    <property type="entry name" value="alpha/beta-Hydrolases"/>
    <property type="match status" value="1"/>
</dbReference>
<dbReference type="InterPro" id="IPR001563">
    <property type="entry name" value="Peptidase_S10"/>
</dbReference>
<reference evidence="2" key="1">
    <citation type="submission" date="2016-07" db="EMBL/GenBank/DDBJ databases">
        <title>De novo transcriptome assembly of four accessions of the metal hyperaccumulator plant Noccaea caerulescens.</title>
        <authorList>
            <person name="Blande D."/>
            <person name="Halimaa P."/>
            <person name="Tervahauta A.I."/>
            <person name="Aarts M.G."/>
            <person name="Karenlampi S.O."/>
        </authorList>
    </citation>
    <scope>NUCLEOTIDE SEQUENCE</scope>
</reference>
<organism evidence="2">
    <name type="scientific">Noccaea caerulescens</name>
    <name type="common">Alpine penny-cress</name>
    <name type="synonym">Thlaspi caerulescens</name>
    <dbReference type="NCBI Taxonomy" id="107243"/>
    <lineage>
        <taxon>Eukaryota</taxon>
        <taxon>Viridiplantae</taxon>
        <taxon>Streptophyta</taxon>
        <taxon>Embryophyta</taxon>
        <taxon>Tracheophyta</taxon>
        <taxon>Spermatophyta</taxon>
        <taxon>Magnoliopsida</taxon>
        <taxon>eudicotyledons</taxon>
        <taxon>Gunneridae</taxon>
        <taxon>Pentapetalae</taxon>
        <taxon>rosids</taxon>
        <taxon>malvids</taxon>
        <taxon>Brassicales</taxon>
        <taxon>Brassicaceae</taxon>
        <taxon>Coluteocarpeae</taxon>
        <taxon>Noccaea</taxon>
    </lineage>
</organism>
<proteinExistence type="inferred from homology"/>
<gene>
    <name evidence="2" type="ORF">LC_TR3911_c0_g1_i1_g.14254</name>
    <name evidence="3" type="ORF">MP_TR13155_c1_g1_i1_g.38535</name>
</gene>
<keyword evidence="2" id="KW-0121">Carboxypeptidase</keyword>
<evidence type="ECO:0000256" key="1">
    <source>
        <dbReference type="ARBA" id="ARBA00009431"/>
    </source>
</evidence>
<comment type="similarity">
    <text evidence="1">Belongs to the peptidase S10 family.</text>
</comment>
<keyword evidence="2" id="KW-0645">Protease</keyword>
<evidence type="ECO:0000313" key="3">
    <source>
        <dbReference type="EMBL" id="JAU84669.1"/>
    </source>
</evidence>
<sequence>MGLLSNELYESLKKSCKGNYENIDPHNTECLKHFKKFLKCVSRINWPLITIPRCEVASPPRRYIEELLHANLSIPFTDDCYIYTEVISSHWANEESVRKAFHVVKGSVENWVRCSDMPYNVDIKSSVPYHMNNSIKGYRSLIFSGDHDMVAPFISTEAWIRSLNYSITDEWRPWMIHHQVAGYTQTYANKMTFATIKGGGHTVEYKPKESFIMFQRWISGQLL</sequence>
<dbReference type="PANTHER" id="PTHR11802:SF369">
    <property type="entry name" value="BNAC02G06770D PROTEIN"/>
    <property type="match status" value="1"/>
</dbReference>
<dbReference type="GO" id="GO:0004185">
    <property type="term" value="F:serine-type carboxypeptidase activity"/>
    <property type="evidence" value="ECO:0007669"/>
    <property type="project" value="InterPro"/>
</dbReference>
<dbReference type="GO" id="GO:0019748">
    <property type="term" value="P:secondary metabolic process"/>
    <property type="evidence" value="ECO:0007669"/>
    <property type="project" value="TreeGrafter"/>
</dbReference>
<keyword evidence="2" id="KW-0378">Hydrolase</keyword>
<dbReference type="GO" id="GO:0006508">
    <property type="term" value="P:proteolysis"/>
    <property type="evidence" value="ECO:0007669"/>
    <property type="project" value="InterPro"/>
</dbReference>
<dbReference type="EMBL" id="GEVM01021269">
    <property type="protein sequence ID" value="JAU84669.1"/>
    <property type="molecule type" value="Transcribed_RNA"/>
</dbReference>
<dbReference type="AlphaFoldDB" id="A0A1J3F2Y8"/>
<evidence type="ECO:0000313" key="2">
    <source>
        <dbReference type="EMBL" id="JAU36856.1"/>
    </source>
</evidence>
<dbReference type="PANTHER" id="PTHR11802">
    <property type="entry name" value="SERINE PROTEASE FAMILY S10 SERINE CARBOXYPEPTIDASE"/>
    <property type="match status" value="1"/>
</dbReference>
<dbReference type="Gene3D" id="3.40.50.1820">
    <property type="entry name" value="alpha/beta hydrolase"/>
    <property type="match status" value="1"/>
</dbReference>
<protein>
    <submittedName>
        <fullName evidence="2">Serine carboxypeptidase-like 18</fullName>
    </submittedName>
</protein>
<dbReference type="EMBL" id="GEVK01015976">
    <property type="protein sequence ID" value="JAU36856.1"/>
    <property type="molecule type" value="Transcribed_RNA"/>
</dbReference>
<name>A0A1J3F2Y8_NOCCA</name>
<accession>A0A1J3F2Y8</accession>
<dbReference type="GO" id="GO:0016747">
    <property type="term" value="F:acyltransferase activity, transferring groups other than amino-acyl groups"/>
    <property type="evidence" value="ECO:0007669"/>
    <property type="project" value="TreeGrafter"/>
</dbReference>